<keyword evidence="2" id="KW-0472">Membrane</keyword>
<organism evidence="3 4">
    <name type="scientific">Janibacter cremeus</name>
    <dbReference type="NCBI Taxonomy" id="1285192"/>
    <lineage>
        <taxon>Bacteria</taxon>
        <taxon>Bacillati</taxon>
        <taxon>Actinomycetota</taxon>
        <taxon>Actinomycetes</taxon>
        <taxon>Micrococcales</taxon>
        <taxon>Intrasporangiaceae</taxon>
        <taxon>Janibacter</taxon>
    </lineage>
</organism>
<keyword evidence="2" id="KW-0812">Transmembrane</keyword>
<name>A0A852VVN7_9MICO</name>
<dbReference type="NCBIfam" id="TIGR01300">
    <property type="entry name" value="CPA3_mnhG_phaG"/>
    <property type="match status" value="1"/>
</dbReference>
<sequence length="117" mass="12463">MNWTALFDIAGAISLLLGALLAFIGAVGLVRLPDLFARMHSATKPQTLGLLLILLGLALTVRTWGAVATLLIVIGAQGLTAPVAAHMLGRAGYRSGTTEEDLLHIDELGEAYRRMQR</sequence>
<reference evidence="3 4" key="1">
    <citation type="submission" date="2020-07" db="EMBL/GenBank/DDBJ databases">
        <title>Sequencing the genomes of 1000 actinobacteria strains.</title>
        <authorList>
            <person name="Klenk H.-P."/>
        </authorList>
    </citation>
    <scope>NUCLEOTIDE SEQUENCE [LARGE SCALE GENOMIC DNA]</scope>
    <source>
        <strain evidence="3 4">DSM 26154</strain>
    </source>
</reference>
<dbReference type="PANTHER" id="PTHR34703">
    <property type="entry name" value="ANTIPORTER SUBUNIT MNHG2-RELATED"/>
    <property type="match status" value="1"/>
</dbReference>
<feature type="transmembrane region" description="Helical" evidence="2">
    <location>
        <begin position="6"/>
        <end position="30"/>
    </location>
</feature>
<dbReference type="PANTHER" id="PTHR34703:SF1">
    <property type="entry name" value="ANTIPORTER SUBUNIT MNHG2-RELATED"/>
    <property type="match status" value="1"/>
</dbReference>
<dbReference type="NCBIfam" id="NF009314">
    <property type="entry name" value="PRK12674.1-2"/>
    <property type="match status" value="1"/>
</dbReference>
<proteinExistence type="inferred from homology"/>
<evidence type="ECO:0000256" key="2">
    <source>
        <dbReference type="SAM" id="Phobius"/>
    </source>
</evidence>
<dbReference type="GO" id="GO:0015385">
    <property type="term" value="F:sodium:proton antiporter activity"/>
    <property type="evidence" value="ECO:0007669"/>
    <property type="project" value="TreeGrafter"/>
</dbReference>
<comment type="similarity">
    <text evidence="1">Belongs to the CPA3 antiporters (TC 2.A.63) subunit G family.</text>
</comment>
<dbReference type="RefSeq" id="WP_185990702.1">
    <property type="nucleotide sequence ID" value="NZ_JACCAE010000001.1"/>
</dbReference>
<dbReference type="Pfam" id="PF03334">
    <property type="entry name" value="PhaG_MnhG_YufB"/>
    <property type="match status" value="1"/>
</dbReference>
<dbReference type="InterPro" id="IPR005133">
    <property type="entry name" value="PhaG_MnhG_YufB"/>
</dbReference>
<feature type="transmembrane region" description="Helical" evidence="2">
    <location>
        <begin position="50"/>
        <end position="74"/>
    </location>
</feature>
<evidence type="ECO:0000313" key="3">
    <source>
        <dbReference type="EMBL" id="NYF97825.1"/>
    </source>
</evidence>
<protein>
    <submittedName>
        <fullName evidence="3">Multicomponent Na+:H+ antiporter subunit G</fullName>
    </submittedName>
</protein>
<keyword evidence="2" id="KW-1133">Transmembrane helix</keyword>
<evidence type="ECO:0000256" key="1">
    <source>
        <dbReference type="ARBA" id="ARBA00008404"/>
    </source>
</evidence>
<dbReference type="Proteomes" id="UP000554054">
    <property type="component" value="Unassembled WGS sequence"/>
</dbReference>
<gene>
    <name evidence="3" type="ORF">BJY20_001217</name>
</gene>
<evidence type="ECO:0000313" key="4">
    <source>
        <dbReference type="Proteomes" id="UP000554054"/>
    </source>
</evidence>
<accession>A0A852VVN7</accession>
<dbReference type="EMBL" id="JACCAE010000001">
    <property type="protein sequence ID" value="NYF97825.1"/>
    <property type="molecule type" value="Genomic_DNA"/>
</dbReference>
<keyword evidence="4" id="KW-1185">Reference proteome</keyword>
<dbReference type="AlphaFoldDB" id="A0A852VVN7"/>
<comment type="caution">
    <text evidence="3">The sequence shown here is derived from an EMBL/GenBank/DDBJ whole genome shotgun (WGS) entry which is preliminary data.</text>
</comment>